<dbReference type="PANTHER" id="PTHR44468:SF3">
    <property type="entry name" value="COXSACKIEVIRUS AND ADENOVIRUS RECEPTOR"/>
    <property type="match status" value="1"/>
</dbReference>
<dbReference type="InParanoid" id="A0A7J8GRH6"/>
<evidence type="ECO:0000256" key="3">
    <source>
        <dbReference type="ARBA" id="ARBA00022692"/>
    </source>
</evidence>
<dbReference type="EMBL" id="JACASF010000008">
    <property type="protein sequence ID" value="KAF6462255.1"/>
    <property type="molecule type" value="Genomic_DNA"/>
</dbReference>
<proteinExistence type="predicted"/>
<comment type="caution">
    <text evidence="13">The sequence shown here is derived from an EMBL/GenBank/DDBJ whole genome shotgun (WGS) entry which is preliminary data.</text>
</comment>
<keyword evidence="7" id="KW-1133">Transmembrane helix</keyword>
<evidence type="ECO:0000256" key="5">
    <source>
        <dbReference type="ARBA" id="ARBA00022737"/>
    </source>
</evidence>
<dbReference type="GO" id="GO:0005923">
    <property type="term" value="C:bicellular tight junction"/>
    <property type="evidence" value="ECO:0007669"/>
    <property type="project" value="TreeGrafter"/>
</dbReference>
<organism evidence="13 14">
    <name type="scientific">Molossus molossus</name>
    <name type="common">Pallas' mastiff bat</name>
    <name type="synonym">Vespertilio molossus</name>
    <dbReference type="NCBI Taxonomy" id="27622"/>
    <lineage>
        <taxon>Eukaryota</taxon>
        <taxon>Metazoa</taxon>
        <taxon>Chordata</taxon>
        <taxon>Craniata</taxon>
        <taxon>Vertebrata</taxon>
        <taxon>Euteleostomi</taxon>
        <taxon>Mammalia</taxon>
        <taxon>Eutheria</taxon>
        <taxon>Laurasiatheria</taxon>
        <taxon>Chiroptera</taxon>
        <taxon>Yangochiroptera</taxon>
        <taxon>Molossidae</taxon>
        <taxon>Molossus</taxon>
    </lineage>
</organism>
<keyword evidence="10" id="KW-0675">Receptor</keyword>
<dbReference type="PANTHER" id="PTHR44468">
    <property type="entry name" value="COXSACKIEVIRUS AND ADENOVIRUS RECEPTOR-RELATED"/>
    <property type="match status" value="1"/>
</dbReference>
<name>A0A7J8GRH6_MOLMO</name>
<dbReference type="Proteomes" id="UP000550707">
    <property type="component" value="Unassembled WGS sequence"/>
</dbReference>
<keyword evidence="6" id="KW-0130">Cell adhesion</keyword>
<keyword evidence="9" id="KW-1015">Disulfide bond</keyword>
<dbReference type="InterPro" id="IPR013783">
    <property type="entry name" value="Ig-like_fold"/>
</dbReference>
<gene>
    <name evidence="13" type="ORF">HJG59_011294</name>
</gene>
<keyword evidence="11" id="KW-0325">Glycoprotein</keyword>
<evidence type="ECO:0000256" key="11">
    <source>
        <dbReference type="ARBA" id="ARBA00023180"/>
    </source>
</evidence>
<dbReference type="Gene3D" id="2.60.40.10">
    <property type="entry name" value="Immunoglobulins"/>
    <property type="match status" value="1"/>
</dbReference>
<accession>A0A7J8GRH6</accession>
<keyword evidence="8" id="KW-0472">Membrane</keyword>
<evidence type="ECO:0000256" key="1">
    <source>
        <dbReference type="ARBA" id="ARBA00004251"/>
    </source>
</evidence>
<keyword evidence="12" id="KW-0393">Immunoglobulin domain</keyword>
<dbReference type="GO" id="GO:0016323">
    <property type="term" value="C:basolateral plasma membrane"/>
    <property type="evidence" value="ECO:0007669"/>
    <property type="project" value="TreeGrafter"/>
</dbReference>
<evidence type="ECO:0000256" key="10">
    <source>
        <dbReference type="ARBA" id="ARBA00023170"/>
    </source>
</evidence>
<reference evidence="13 14" key="1">
    <citation type="journal article" date="2020" name="Nature">
        <title>Six reference-quality genomes reveal evolution of bat adaptations.</title>
        <authorList>
            <person name="Jebb D."/>
            <person name="Huang Z."/>
            <person name="Pippel M."/>
            <person name="Hughes G.M."/>
            <person name="Lavrichenko K."/>
            <person name="Devanna P."/>
            <person name="Winkler S."/>
            <person name="Jermiin L.S."/>
            <person name="Skirmuntt E.C."/>
            <person name="Katzourakis A."/>
            <person name="Burkitt-Gray L."/>
            <person name="Ray D.A."/>
            <person name="Sullivan K.A.M."/>
            <person name="Roscito J.G."/>
            <person name="Kirilenko B.M."/>
            <person name="Davalos L.M."/>
            <person name="Corthals A.P."/>
            <person name="Power M.L."/>
            <person name="Jones G."/>
            <person name="Ransome R.D."/>
            <person name="Dechmann D.K.N."/>
            <person name="Locatelli A.G."/>
            <person name="Puechmaille S.J."/>
            <person name="Fedrigo O."/>
            <person name="Jarvis E.D."/>
            <person name="Hiller M."/>
            <person name="Vernes S.C."/>
            <person name="Myers E.W."/>
            <person name="Teeling E.C."/>
        </authorList>
    </citation>
    <scope>NUCLEOTIDE SEQUENCE [LARGE SCALE GENOMIC DNA]</scope>
    <source>
        <strain evidence="13">MMolMol1</strain>
        <tissue evidence="13">Muscle</tissue>
    </source>
</reference>
<dbReference type="GO" id="GO:0034109">
    <property type="term" value="P:homotypic cell-cell adhesion"/>
    <property type="evidence" value="ECO:0007669"/>
    <property type="project" value="TreeGrafter"/>
</dbReference>
<dbReference type="InterPro" id="IPR052307">
    <property type="entry name" value="EJ_Adhesion_Regulator"/>
</dbReference>
<keyword evidence="4" id="KW-0732">Signal</keyword>
<dbReference type="AlphaFoldDB" id="A0A7J8GRH6"/>
<keyword evidence="2" id="KW-1003">Cell membrane</keyword>
<evidence type="ECO:0000256" key="6">
    <source>
        <dbReference type="ARBA" id="ARBA00022889"/>
    </source>
</evidence>
<evidence type="ECO:0000256" key="9">
    <source>
        <dbReference type="ARBA" id="ARBA00023157"/>
    </source>
</evidence>
<sequence>MHDAQRLRPQATGPYLQSPPPARPPYWHCGCASRSCAESLMSPAVCTTTSDQKTEKDKGEIACLPGKLTLSPEHQGPLDIEWLLLSADNQKMDQVIILYSGDKMYGGYCHIQKDEYILQVVTSNLAMHQ</sequence>
<keyword evidence="14" id="KW-1185">Reference proteome</keyword>
<evidence type="ECO:0000256" key="2">
    <source>
        <dbReference type="ARBA" id="ARBA00022475"/>
    </source>
</evidence>
<evidence type="ECO:0000256" key="12">
    <source>
        <dbReference type="ARBA" id="ARBA00023319"/>
    </source>
</evidence>
<evidence type="ECO:0000313" key="13">
    <source>
        <dbReference type="EMBL" id="KAF6462255.1"/>
    </source>
</evidence>
<comment type="subcellular location">
    <subcellularLocation>
        <location evidence="1">Cell membrane</location>
        <topology evidence="1">Single-pass type I membrane protein</topology>
    </subcellularLocation>
</comment>
<dbReference type="GO" id="GO:0050839">
    <property type="term" value="F:cell adhesion molecule binding"/>
    <property type="evidence" value="ECO:0007669"/>
    <property type="project" value="TreeGrafter"/>
</dbReference>
<evidence type="ECO:0000256" key="8">
    <source>
        <dbReference type="ARBA" id="ARBA00023136"/>
    </source>
</evidence>
<evidence type="ECO:0000313" key="14">
    <source>
        <dbReference type="Proteomes" id="UP000550707"/>
    </source>
</evidence>
<evidence type="ECO:0000256" key="7">
    <source>
        <dbReference type="ARBA" id="ARBA00022989"/>
    </source>
</evidence>
<dbReference type="GO" id="GO:0014704">
    <property type="term" value="C:intercalated disc"/>
    <property type="evidence" value="ECO:0007669"/>
    <property type="project" value="TreeGrafter"/>
</dbReference>
<evidence type="ECO:0000256" key="4">
    <source>
        <dbReference type="ARBA" id="ARBA00022729"/>
    </source>
</evidence>
<keyword evidence="3" id="KW-0812">Transmembrane</keyword>
<protein>
    <submittedName>
        <fullName evidence="13">Uncharacterized protein</fullName>
    </submittedName>
</protein>
<keyword evidence="5" id="KW-0677">Repeat</keyword>